<reference evidence="1" key="1">
    <citation type="journal article" date="2014" name="Front. Microbiol.">
        <title>High frequency of phylogenetically diverse reductive dehalogenase-homologous genes in deep subseafloor sedimentary metagenomes.</title>
        <authorList>
            <person name="Kawai M."/>
            <person name="Futagami T."/>
            <person name="Toyoda A."/>
            <person name="Takaki Y."/>
            <person name="Nishi S."/>
            <person name="Hori S."/>
            <person name="Arai W."/>
            <person name="Tsubouchi T."/>
            <person name="Morono Y."/>
            <person name="Uchiyama I."/>
            <person name="Ito T."/>
            <person name="Fujiyama A."/>
            <person name="Inagaki F."/>
            <person name="Takami H."/>
        </authorList>
    </citation>
    <scope>NUCLEOTIDE SEQUENCE</scope>
    <source>
        <strain evidence="1">Expedition CK06-06</strain>
    </source>
</reference>
<organism evidence="1">
    <name type="scientific">marine sediment metagenome</name>
    <dbReference type="NCBI Taxonomy" id="412755"/>
    <lineage>
        <taxon>unclassified sequences</taxon>
        <taxon>metagenomes</taxon>
        <taxon>ecological metagenomes</taxon>
    </lineage>
</organism>
<dbReference type="EMBL" id="BARV01039315">
    <property type="protein sequence ID" value="GAI56089.1"/>
    <property type="molecule type" value="Genomic_DNA"/>
</dbReference>
<dbReference type="AlphaFoldDB" id="X1RKM6"/>
<evidence type="ECO:0000313" key="1">
    <source>
        <dbReference type="EMBL" id="GAI56089.1"/>
    </source>
</evidence>
<name>X1RKM6_9ZZZZ</name>
<proteinExistence type="predicted"/>
<sequence length="60" mass="6815">MSNIEVVGLGALNIDTIYKVERILGDGETVVNREQVERILGDRETAVNRTHRQDIFFSLL</sequence>
<gene>
    <name evidence="1" type="ORF">S06H3_60291</name>
</gene>
<accession>X1RKM6</accession>
<protein>
    <submittedName>
        <fullName evidence="1">Uncharacterized protein</fullName>
    </submittedName>
</protein>
<comment type="caution">
    <text evidence="1">The sequence shown here is derived from an EMBL/GenBank/DDBJ whole genome shotgun (WGS) entry which is preliminary data.</text>
</comment>